<dbReference type="InterPro" id="IPR000182">
    <property type="entry name" value="GNAT_dom"/>
</dbReference>
<sequence length="150" mass="17206">MKIVWQVKAFSEFSLHELYQVLRLRNEVFVVEQQCPFQDLDNKDQDCHHLLAYLEEGTLAAYARLVPAGLTFEHAAIGRVVTSPSVRHLGLGRELMQRSIGAIEQLYGPVPIQIGAQLYLKRFYEAFGFRAASPMYLEDGIEHIEMIRQI</sequence>
<feature type="domain" description="N-acetyltransferase" evidence="1">
    <location>
        <begin position="8"/>
        <end position="150"/>
    </location>
</feature>
<protein>
    <submittedName>
        <fullName evidence="2">ElaA protein</fullName>
    </submittedName>
</protein>
<dbReference type="PROSITE" id="PS51186">
    <property type="entry name" value="GNAT"/>
    <property type="match status" value="1"/>
</dbReference>
<name>A0A840TRU5_9BACT</name>
<dbReference type="GO" id="GO:0016747">
    <property type="term" value="F:acyltransferase activity, transferring groups other than amino-acyl groups"/>
    <property type="evidence" value="ECO:0007669"/>
    <property type="project" value="InterPro"/>
</dbReference>
<evidence type="ECO:0000313" key="3">
    <source>
        <dbReference type="Proteomes" id="UP000557307"/>
    </source>
</evidence>
<proteinExistence type="predicted"/>
<dbReference type="EMBL" id="JACHGF010000001">
    <property type="protein sequence ID" value="MBB5282740.1"/>
    <property type="molecule type" value="Genomic_DNA"/>
</dbReference>
<evidence type="ECO:0000313" key="2">
    <source>
        <dbReference type="EMBL" id="MBB5282740.1"/>
    </source>
</evidence>
<organism evidence="2 3">
    <name type="scientific">Rhabdobacter roseus</name>
    <dbReference type="NCBI Taxonomy" id="1655419"/>
    <lineage>
        <taxon>Bacteria</taxon>
        <taxon>Pseudomonadati</taxon>
        <taxon>Bacteroidota</taxon>
        <taxon>Cytophagia</taxon>
        <taxon>Cytophagales</taxon>
        <taxon>Cytophagaceae</taxon>
        <taxon>Rhabdobacter</taxon>
    </lineage>
</organism>
<evidence type="ECO:0000259" key="1">
    <source>
        <dbReference type="PROSITE" id="PS51186"/>
    </source>
</evidence>
<dbReference type="RefSeq" id="WP_184171376.1">
    <property type="nucleotide sequence ID" value="NZ_JACHGF010000001.1"/>
</dbReference>
<dbReference type="Gene3D" id="3.40.630.30">
    <property type="match status" value="1"/>
</dbReference>
<reference evidence="2 3" key="1">
    <citation type="submission" date="2020-08" db="EMBL/GenBank/DDBJ databases">
        <title>Genomic Encyclopedia of Type Strains, Phase IV (KMG-IV): sequencing the most valuable type-strain genomes for metagenomic binning, comparative biology and taxonomic classification.</title>
        <authorList>
            <person name="Goeker M."/>
        </authorList>
    </citation>
    <scope>NUCLEOTIDE SEQUENCE [LARGE SCALE GENOMIC DNA]</scope>
    <source>
        <strain evidence="2 3">DSM 105074</strain>
    </source>
</reference>
<gene>
    <name evidence="2" type="ORF">HNQ92_000861</name>
</gene>
<accession>A0A840TRU5</accession>
<dbReference type="Pfam" id="PF13673">
    <property type="entry name" value="Acetyltransf_10"/>
    <property type="match status" value="1"/>
</dbReference>
<dbReference type="CDD" id="cd04301">
    <property type="entry name" value="NAT_SF"/>
    <property type="match status" value="1"/>
</dbReference>
<dbReference type="AlphaFoldDB" id="A0A840TRU5"/>
<keyword evidence="3" id="KW-1185">Reference proteome</keyword>
<comment type="caution">
    <text evidence="2">The sequence shown here is derived from an EMBL/GenBank/DDBJ whole genome shotgun (WGS) entry which is preliminary data.</text>
</comment>
<dbReference type="Proteomes" id="UP000557307">
    <property type="component" value="Unassembled WGS sequence"/>
</dbReference>
<dbReference type="SUPFAM" id="SSF55729">
    <property type="entry name" value="Acyl-CoA N-acyltransferases (Nat)"/>
    <property type="match status" value="1"/>
</dbReference>
<dbReference type="InterPro" id="IPR016181">
    <property type="entry name" value="Acyl_CoA_acyltransferase"/>
</dbReference>